<feature type="compositionally biased region" description="Basic and acidic residues" evidence="1">
    <location>
        <begin position="138"/>
        <end position="148"/>
    </location>
</feature>
<reference evidence="2" key="2">
    <citation type="submission" date="2023-05" db="EMBL/GenBank/DDBJ databases">
        <authorList>
            <consortium name="Lawrence Berkeley National Laboratory"/>
            <person name="Steindorff A."/>
            <person name="Hensen N."/>
            <person name="Bonometti L."/>
            <person name="Westerberg I."/>
            <person name="Brannstrom I.O."/>
            <person name="Guillou S."/>
            <person name="Cros-Aarteil S."/>
            <person name="Calhoun S."/>
            <person name="Haridas S."/>
            <person name="Kuo A."/>
            <person name="Mondo S."/>
            <person name="Pangilinan J."/>
            <person name="Riley R."/>
            <person name="Labutti K."/>
            <person name="Andreopoulos B."/>
            <person name="Lipzen A."/>
            <person name="Chen C."/>
            <person name="Yanf M."/>
            <person name="Daum C."/>
            <person name="Ng V."/>
            <person name="Clum A."/>
            <person name="Ohm R."/>
            <person name="Martin F."/>
            <person name="Silar P."/>
            <person name="Natvig D."/>
            <person name="Lalanne C."/>
            <person name="Gautier V."/>
            <person name="Ament-Velasquez S.L."/>
            <person name="Kruys A."/>
            <person name="Hutchinson M.I."/>
            <person name="Powell A.J."/>
            <person name="Barry K."/>
            <person name="Miller A.N."/>
            <person name="Grigoriev I.V."/>
            <person name="Debuchy R."/>
            <person name="Gladieux P."/>
            <person name="Thoren M.H."/>
            <person name="Johannesson H."/>
        </authorList>
    </citation>
    <scope>NUCLEOTIDE SEQUENCE</scope>
    <source>
        <strain evidence="2">PSN293</strain>
    </source>
</reference>
<reference evidence="2" key="1">
    <citation type="journal article" date="2023" name="Mol. Phylogenet. Evol.">
        <title>Genome-scale phylogeny and comparative genomics of the fungal order Sordariales.</title>
        <authorList>
            <person name="Hensen N."/>
            <person name="Bonometti L."/>
            <person name="Westerberg I."/>
            <person name="Brannstrom I.O."/>
            <person name="Guillou S."/>
            <person name="Cros-Aarteil S."/>
            <person name="Calhoun S."/>
            <person name="Haridas S."/>
            <person name="Kuo A."/>
            <person name="Mondo S."/>
            <person name="Pangilinan J."/>
            <person name="Riley R."/>
            <person name="LaButti K."/>
            <person name="Andreopoulos B."/>
            <person name="Lipzen A."/>
            <person name="Chen C."/>
            <person name="Yan M."/>
            <person name="Daum C."/>
            <person name="Ng V."/>
            <person name="Clum A."/>
            <person name="Steindorff A."/>
            <person name="Ohm R.A."/>
            <person name="Martin F."/>
            <person name="Silar P."/>
            <person name="Natvig D.O."/>
            <person name="Lalanne C."/>
            <person name="Gautier V."/>
            <person name="Ament-Velasquez S.L."/>
            <person name="Kruys A."/>
            <person name="Hutchinson M.I."/>
            <person name="Powell A.J."/>
            <person name="Barry K."/>
            <person name="Miller A.N."/>
            <person name="Grigoriev I.V."/>
            <person name="Debuchy R."/>
            <person name="Gladieux P."/>
            <person name="Hiltunen Thoren M."/>
            <person name="Johannesson H."/>
        </authorList>
    </citation>
    <scope>NUCLEOTIDE SEQUENCE</scope>
    <source>
        <strain evidence="2">PSN293</strain>
    </source>
</reference>
<protein>
    <submittedName>
        <fullName evidence="2">Uncharacterized protein</fullName>
    </submittedName>
</protein>
<organism evidence="2 3">
    <name type="scientific">Rhypophila decipiens</name>
    <dbReference type="NCBI Taxonomy" id="261697"/>
    <lineage>
        <taxon>Eukaryota</taxon>
        <taxon>Fungi</taxon>
        <taxon>Dikarya</taxon>
        <taxon>Ascomycota</taxon>
        <taxon>Pezizomycotina</taxon>
        <taxon>Sordariomycetes</taxon>
        <taxon>Sordariomycetidae</taxon>
        <taxon>Sordariales</taxon>
        <taxon>Naviculisporaceae</taxon>
        <taxon>Rhypophila</taxon>
    </lineage>
</organism>
<dbReference type="Proteomes" id="UP001301769">
    <property type="component" value="Unassembled WGS sequence"/>
</dbReference>
<accession>A0AAN6XYD7</accession>
<evidence type="ECO:0000313" key="2">
    <source>
        <dbReference type="EMBL" id="KAK4209208.1"/>
    </source>
</evidence>
<dbReference type="EMBL" id="MU858212">
    <property type="protein sequence ID" value="KAK4209208.1"/>
    <property type="molecule type" value="Genomic_DNA"/>
</dbReference>
<dbReference type="AlphaFoldDB" id="A0AAN6XYD7"/>
<evidence type="ECO:0000313" key="3">
    <source>
        <dbReference type="Proteomes" id="UP001301769"/>
    </source>
</evidence>
<comment type="caution">
    <text evidence="2">The sequence shown here is derived from an EMBL/GenBank/DDBJ whole genome shotgun (WGS) entry which is preliminary data.</text>
</comment>
<name>A0AAN6XYD7_9PEZI</name>
<gene>
    <name evidence="2" type="ORF">QBC37DRAFT_352148</name>
</gene>
<sequence length="168" mass="19209">MPAVEQIAGPRGPGYWASIDPDDYRPVAEALKEEFQRPESAHAIHWCHSGPDHVPPNIPNTGFGVHCLKDCLLFLLQGQIFIEGQGRFIEPGYAYAVKDEKMIRLGGNTTVFVMEEGEMRGICAQKLKEAWEEEEKLEEAREKRENRPWNKVLNRVRPEKPEQECPVQ</sequence>
<feature type="compositionally biased region" description="Basic and acidic residues" evidence="1">
    <location>
        <begin position="156"/>
        <end position="168"/>
    </location>
</feature>
<proteinExistence type="predicted"/>
<feature type="region of interest" description="Disordered" evidence="1">
    <location>
        <begin position="135"/>
        <end position="168"/>
    </location>
</feature>
<keyword evidence="3" id="KW-1185">Reference proteome</keyword>
<evidence type="ECO:0000256" key="1">
    <source>
        <dbReference type="SAM" id="MobiDB-lite"/>
    </source>
</evidence>